<protein>
    <submittedName>
        <fullName evidence="1">tRNA uridine 5-carboxymethylaminomethyl modification enzyme</fullName>
    </submittedName>
</protein>
<sequence length="65" mass="7866">MHEILFIETFYVSKYFLPMKKLSSIHPHTFNSMVVYLEQFQLKTASILHSFLVQVRFFVVELQKR</sequence>
<keyword evidence="2" id="KW-1185">Reference proteome</keyword>
<dbReference type="EMBL" id="JAHWGI010001242">
    <property type="protein sequence ID" value="KAK3925968.1"/>
    <property type="molecule type" value="Genomic_DNA"/>
</dbReference>
<dbReference type="Proteomes" id="UP001219518">
    <property type="component" value="Unassembled WGS sequence"/>
</dbReference>
<gene>
    <name evidence="1" type="ORF">KUF71_014217</name>
</gene>
<evidence type="ECO:0000313" key="1">
    <source>
        <dbReference type="EMBL" id="KAK3925968.1"/>
    </source>
</evidence>
<organism evidence="1 2">
    <name type="scientific">Frankliniella fusca</name>
    <dbReference type="NCBI Taxonomy" id="407009"/>
    <lineage>
        <taxon>Eukaryota</taxon>
        <taxon>Metazoa</taxon>
        <taxon>Ecdysozoa</taxon>
        <taxon>Arthropoda</taxon>
        <taxon>Hexapoda</taxon>
        <taxon>Insecta</taxon>
        <taxon>Pterygota</taxon>
        <taxon>Neoptera</taxon>
        <taxon>Paraneoptera</taxon>
        <taxon>Thysanoptera</taxon>
        <taxon>Terebrantia</taxon>
        <taxon>Thripoidea</taxon>
        <taxon>Thripidae</taxon>
        <taxon>Frankliniella</taxon>
    </lineage>
</organism>
<comment type="caution">
    <text evidence="1">The sequence shown here is derived from an EMBL/GenBank/DDBJ whole genome shotgun (WGS) entry which is preliminary data.</text>
</comment>
<dbReference type="AlphaFoldDB" id="A0AAE1LN98"/>
<name>A0AAE1LN98_9NEOP</name>
<accession>A0AAE1LN98</accession>
<reference evidence="1" key="1">
    <citation type="submission" date="2021-07" db="EMBL/GenBank/DDBJ databases">
        <authorList>
            <person name="Catto M.A."/>
            <person name="Jacobson A."/>
            <person name="Kennedy G."/>
            <person name="Labadie P."/>
            <person name="Hunt B.G."/>
            <person name="Srinivasan R."/>
        </authorList>
    </citation>
    <scope>NUCLEOTIDE SEQUENCE</scope>
    <source>
        <strain evidence="1">PL_HMW_Pooled</strain>
        <tissue evidence="1">Head</tissue>
    </source>
</reference>
<evidence type="ECO:0000313" key="2">
    <source>
        <dbReference type="Proteomes" id="UP001219518"/>
    </source>
</evidence>
<reference evidence="1" key="2">
    <citation type="journal article" date="2023" name="BMC Genomics">
        <title>Pest status, molecular evolution, and epigenetic factors derived from the genome assembly of Frankliniella fusca, a thysanopteran phytovirus vector.</title>
        <authorList>
            <person name="Catto M.A."/>
            <person name="Labadie P.E."/>
            <person name="Jacobson A.L."/>
            <person name="Kennedy G.G."/>
            <person name="Srinivasan R."/>
            <person name="Hunt B.G."/>
        </authorList>
    </citation>
    <scope>NUCLEOTIDE SEQUENCE</scope>
    <source>
        <strain evidence="1">PL_HMW_Pooled</strain>
    </source>
</reference>
<proteinExistence type="predicted"/>